<protein>
    <recommendedName>
        <fullName evidence="5">Abhydrolase domain-containing protein 11</fullName>
    </recommendedName>
</protein>
<dbReference type="Gene3D" id="3.40.50.1820">
    <property type="entry name" value="alpha/beta hydrolase"/>
    <property type="match status" value="1"/>
</dbReference>
<evidence type="ECO:0008006" key="5">
    <source>
        <dbReference type="Google" id="ProtNLM"/>
    </source>
</evidence>
<evidence type="ECO:0000256" key="2">
    <source>
        <dbReference type="ARBA" id="ARBA00022801"/>
    </source>
</evidence>
<dbReference type="InterPro" id="IPR029058">
    <property type="entry name" value="AB_hydrolase_fold"/>
</dbReference>
<dbReference type="STRING" id="407821.A0A087TYS2"/>
<gene>
    <name evidence="3" type="ORF">X975_07245</name>
</gene>
<sequence>MKAMRNADTLMEEPSGVYNGPACFIYGALSSYSVGAEKEHITQFFPKAEFIEIDDAAHDVHIDQPLHFTKAVIKFISQNENLS</sequence>
<evidence type="ECO:0000256" key="1">
    <source>
        <dbReference type="ARBA" id="ARBA00008645"/>
    </source>
</evidence>
<name>A0A087TYS2_STEMI</name>
<feature type="non-terminal residue" evidence="3">
    <location>
        <position position="83"/>
    </location>
</feature>
<evidence type="ECO:0000313" key="3">
    <source>
        <dbReference type="EMBL" id="KFM70261.1"/>
    </source>
</evidence>
<reference evidence="3 4" key="1">
    <citation type="submission" date="2013-11" db="EMBL/GenBank/DDBJ databases">
        <title>Genome sequencing of Stegodyphus mimosarum.</title>
        <authorList>
            <person name="Bechsgaard J."/>
        </authorList>
    </citation>
    <scope>NUCLEOTIDE SEQUENCE [LARGE SCALE GENOMIC DNA]</scope>
</reference>
<dbReference type="GO" id="GO:0052689">
    <property type="term" value="F:carboxylic ester hydrolase activity"/>
    <property type="evidence" value="ECO:0007669"/>
    <property type="project" value="TreeGrafter"/>
</dbReference>
<dbReference type="EMBL" id="KK117367">
    <property type="protein sequence ID" value="KFM70261.1"/>
    <property type="molecule type" value="Genomic_DNA"/>
</dbReference>
<dbReference type="GO" id="GO:0005739">
    <property type="term" value="C:mitochondrion"/>
    <property type="evidence" value="ECO:0007669"/>
    <property type="project" value="TreeGrafter"/>
</dbReference>
<dbReference type="Proteomes" id="UP000054359">
    <property type="component" value="Unassembled WGS sequence"/>
</dbReference>
<dbReference type="PANTHER" id="PTHR46118">
    <property type="entry name" value="PROTEIN ABHD11"/>
    <property type="match status" value="1"/>
</dbReference>
<dbReference type="OrthoDB" id="6409342at2759"/>
<dbReference type="PANTHER" id="PTHR46118:SF4">
    <property type="entry name" value="PROTEIN ABHD11"/>
    <property type="match status" value="1"/>
</dbReference>
<keyword evidence="2" id="KW-0378">Hydrolase</keyword>
<proteinExistence type="inferred from homology"/>
<accession>A0A087TYS2</accession>
<dbReference type="SUPFAM" id="SSF53474">
    <property type="entry name" value="alpha/beta-Hydrolases"/>
    <property type="match status" value="1"/>
</dbReference>
<organism evidence="3 4">
    <name type="scientific">Stegodyphus mimosarum</name>
    <name type="common">African social velvet spider</name>
    <dbReference type="NCBI Taxonomy" id="407821"/>
    <lineage>
        <taxon>Eukaryota</taxon>
        <taxon>Metazoa</taxon>
        <taxon>Ecdysozoa</taxon>
        <taxon>Arthropoda</taxon>
        <taxon>Chelicerata</taxon>
        <taxon>Arachnida</taxon>
        <taxon>Araneae</taxon>
        <taxon>Araneomorphae</taxon>
        <taxon>Entelegynae</taxon>
        <taxon>Eresoidea</taxon>
        <taxon>Eresidae</taxon>
        <taxon>Stegodyphus</taxon>
    </lineage>
</organism>
<evidence type="ECO:0000313" key="4">
    <source>
        <dbReference type="Proteomes" id="UP000054359"/>
    </source>
</evidence>
<dbReference type="AlphaFoldDB" id="A0A087TYS2"/>
<comment type="similarity">
    <text evidence="1">Belongs to the AB hydrolase superfamily.</text>
</comment>
<keyword evidence="4" id="KW-1185">Reference proteome</keyword>